<organism evidence="1 2">
    <name type="scientific">Desulfonema magnum</name>
    <dbReference type="NCBI Taxonomy" id="45655"/>
    <lineage>
        <taxon>Bacteria</taxon>
        <taxon>Pseudomonadati</taxon>
        <taxon>Thermodesulfobacteriota</taxon>
        <taxon>Desulfobacteria</taxon>
        <taxon>Desulfobacterales</taxon>
        <taxon>Desulfococcaceae</taxon>
        <taxon>Desulfonema</taxon>
    </lineage>
</organism>
<gene>
    <name evidence="1" type="ORF">dnm_090540</name>
</gene>
<proteinExistence type="predicted"/>
<reference evidence="1" key="1">
    <citation type="journal article" date="2021" name="Microb. Physiol.">
        <title>Proteogenomic Insights into the Physiology of Marine, Sulfate-Reducing, Filamentous Desulfonema limicola and Desulfonema magnum.</title>
        <authorList>
            <person name="Schnaars V."/>
            <person name="Wohlbrand L."/>
            <person name="Scheve S."/>
            <person name="Hinrichs C."/>
            <person name="Reinhardt R."/>
            <person name="Rabus R."/>
        </authorList>
    </citation>
    <scope>NUCLEOTIDE SEQUENCE</scope>
    <source>
        <strain evidence="1">4be13</strain>
    </source>
</reference>
<dbReference type="RefSeq" id="WP_207680108.1">
    <property type="nucleotide sequence ID" value="NZ_CP061800.1"/>
</dbReference>
<accession>A0A975BWC9</accession>
<evidence type="ECO:0000313" key="2">
    <source>
        <dbReference type="Proteomes" id="UP000663722"/>
    </source>
</evidence>
<dbReference type="AlphaFoldDB" id="A0A975BWC9"/>
<dbReference type="Proteomes" id="UP000663722">
    <property type="component" value="Chromosome"/>
</dbReference>
<name>A0A975BWC9_9BACT</name>
<protein>
    <submittedName>
        <fullName evidence="1">Uncharacterized protein</fullName>
    </submittedName>
</protein>
<sequence>MSLKPNKINPDALAWLENFSEELDADPDIIDAMPIENVREELRKMGADVGGFHAKMKKTLEKQVSLSDRLITWISELWEPLWAGQLVTADDIPKQEHSFATEAEGEIKIICDWESQDDDTPAHIHLSWEADFPADTTLWVRFVNPETQEIRYQACLGTDLLGDEIFKSDELGFDPSQEKWAISLMLTEKE</sequence>
<dbReference type="KEGG" id="dmm:dnm_090540"/>
<dbReference type="EMBL" id="CP061800">
    <property type="protein sequence ID" value="QTA92961.1"/>
    <property type="molecule type" value="Genomic_DNA"/>
</dbReference>
<evidence type="ECO:0000313" key="1">
    <source>
        <dbReference type="EMBL" id="QTA92961.1"/>
    </source>
</evidence>
<keyword evidence="2" id="KW-1185">Reference proteome</keyword>